<evidence type="ECO:0000256" key="5">
    <source>
        <dbReference type="SAM" id="Phobius"/>
    </source>
</evidence>
<evidence type="ECO:0000313" key="6">
    <source>
        <dbReference type="EMBL" id="KAK6616995.1"/>
    </source>
</evidence>
<dbReference type="InterPro" id="IPR008952">
    <property type="entry name" value="Tetraspanin_EC2_sf"/>
</dbReference>
<gene>
    <name evidence="7" type="ORF">RUM43_014780</name>
    <name evidence="6" type="ORF">RUM44_005352</name>
</gene>
<reference evidence="7 9" key="1">
    <citation type="submission" date="2023-10" db="EMBL/GenBank/DDBJ databases">
        <title>Genomes of two closely related lineages of the louse Polyplax serrata with different host specificities.</title>
        <authorList>
            <person name="Martinu J."/>
            <person name="Tarabai H."/>
            <person name="Stefka J."/>
            <person name="Hypsa V."/>
        </authorList>
    </citation>
    <scope>NUCLEOTIDE SEQUENCE [LARGE SCALE GENOMIC DNA]</scope>
    <source>
        <strain evidence="6">98ZLc_SE</strain>
        <strain evidence="7">HR10_N</strain>
    </source>
</reference>
<dbReference type="EMBL" id="JAWJWE010000011">
    <property type="protein sequence ID" value="KAK6630435.1"/>
    <property type="molecule type" value="Genomic_DNA"/>
</dbReference>
<dbReference type="Pfam" id="PF00335">
    <property type="entry name" value="Tetraspanin"/>
    <property type="match status" value="1"/>
</dbReference>
<evidence type="ECO:0000256" key="3">
    <source>
        <dbReference type="ARBA" id="ARBA00022989"/>
    </source>
</evidence>
<dbReference type="Proteomes" id="UP001359485">
    <property type="component" value="Unassembled WGS sequence"/>
</dbReference>
<dbReference type="PANTHER" id="PTHR19282">
    <property type="entry name" value="TETRASPANIN"/>
    <property type="match status" value="1"/>
</dbReference>
<keyword evidence="3 5" id="KW-1133">Transmembrane helix</keyword>
<evidence type="ECO:0000256" key="1">
    <source>
        <dbReference type="ARBA" id="ARBA00004141"/>
    </source>
</evidence>
<accession>A0AAN8P3Y2</accession>
<organism evidence="7 9">
    <name type="scientific">Polyplax serrata</name>
    <name type="common">Common mouse louse</name>
    <dbReference type="NCBI Taxonomy" id="468196"/>
    <lineage>
        <taxon>Eukaryota</taxon>
        <taxon>Metazoa</taxon>
        <taxon>Ecdysozoa</taxon>
        <taxon>Arthropoda</taxon>
        <taxon>Hexapoda</taxon>
        <taxon>Insecta</taxon>
        <taxon>Pterygota</taxon>
        <taxon>Neoptera</taxon>
        <taxon>Paraneoptera</taxon>
        <taxon>Psocodea</taxon>
        <taxon>Troctomorpha</taxon>
        <taxon>Phthiraptera</taxon>
        <taxon>Anoplura</taxon>
        <taxon>Polyplacidae</taxon>
        <taxon>Polyplax</taxon>
    </lineage>
</organism>
<proteinExistence type="predicted"/>
<comment type="subcellular location">
    <subcellularLocation>
        <location evidence="1">Membrane</location>
        <topology evidence="1">Multi-pass membrane protein</topology>
    </subcellularLocation>
</comment>
<keyword evidence="8" id="KW-1185">Reference proteome</keyword>
<evidence type="ECO:0008006" key="10">
    <source>
        <dbReference type="Google" id="ProtNLM"/>
    </source>
</evidence>
<evidence type="ECO:0000313" key="9">
    <source>
        <dbReference type="Proteomes" id="UP001372834"/>
    </source>
</evidence>
<dbReference type="PANTHER" id="PTHR19282:SF552">
    <property type="entry name" value="TETRASPANIN"/>
    <property type="match status" value="1"/>
</dbReference>
<dbReference type="Proteomes" id="UP001372834">
    <property type="component" value="Unassembled WGS sequence"/>
</dbReference>
<dbReference type="PRINTS" id="PR00259">
    <property type="entry name" value="TMFOUR"/>
</dbReference>
<evidence type="ECO:0000256" key="2">
    <source>
        <dbReference type="ARBA" id="ARBA00022692"/>
    </source>
</evidence>
<feature type="transmembrane region" description="Helical" evidence="5">
    <location>
        <begin position="104"/>
        <end position="125"/>
    </location>
</feature>
<dbReference type="CDD" id="cd03156">
    <property type="entry name" value="uroplakin_I_like_LEL"/>
    <property type="match status" value="1"/>
</dbReference>
<evidence type="ECO:0000313" key="7">
    <source>
        <dbReference type="EMBL" id="KAK6630435.1"/>
    </source>
</evidence>
<dbReference type="AlphaFoldDB" id="A0AAN8P3Y2"/>
<dbReference type="EMBL" id="JAWJWF010000053">
    <property type="protein sequence ID" value="KAK6616995.1"/>
    <property type="molecule type" value="Genomic_DNA"/>
</dbReference>
<evidence type="ECO:0000256" key="4">
    <source>
        <dbReference type="ARBA" id="ARBA00023136"/>
    </source>
</evidence>
<sequence>MSYTYSKEDNEHVIWTLKNLEEKIGSTSMEIVETIAKKLDLKPERIEPLVQSALNRCVVFGEVKKKGTHFRLELLEQYTEYLQRQPSHEALGSKYSQKDLKREYGIALIVILVVELTAGGLVLGYRDKAEEKTREIFKSTIKRYYTTAEKSDGITLFWNQMMVQLKCCGVDNFHDFEGSQFLEEGNKTVPEACCVLIGDKADVNKLNPKDPRCPYKPSEANSYYMTGCYKTFINLLLDHANIAIAVGIGLGLIQLLGIFLAFCLCKSIDRYFK</sequence>
<comment type="caution">
    <text evidence="7">The sequence shown here is derived from an EMBL/GenBank/DDBJ whole genome shotgun (WGS) entry which is preliminary data.</text>
</comment>
<evidence type="ECO:0000313" key="8">
    <source>
        <dbReference type="Proteomes" id="UP001359485"/>
    </source>
</evidence>
<keyword evidence="2 5" id="KW-0812">Transmembrane</keyword>
<feature type="transmembrane region" description="Helical" evidence="5">
    <location>
        <begin position="242"/>
        <end position="265"/>
    </location>
</feature>
<dbReference type="GO" id="GO:0005886">
    <property type="term" value="C:plasma membrane"/>
    <property type="evidence" value="ECO:0007669"/>
    <property type="project" value="TreeGrafter"/>
</dbReference>
<dbReference type="InterPro" id="IPR018499">
    <property type="entry name" value="Tetraspanin/Peripherin"/>
</dbReference>
<protein>
    <recommendedName>
        <fullName evidence="10">Tetraspanin</fullName>
    </recommendedName>
</protein>
<keyword evidence="4 5" id="KW-0472">Membrane</keyword>
<dbReference type="SUPFAM" id="SSF48652">
    <property type="entry name" value="Tetraspanin"/>
    <property type="match status" value="1"/>
</dbReference>
<dbReference type="Gene3D" id="1.10.1450.10">
    <property type="entry name" value="Tetraspanin"/>
    <property type="match status" value="1"/>
</dbReference>
<name>A0AAN8P3Y2_POLSC</name>